<dbReference type="EMBL" id="AAQH01000001">
    <property type="protein sequence ID" value="EAT13776.1"/>
    <property type="molecule type" value="Genomic_DNA"/>
</dbReference>
<protein>
    <submittedName>
        <fullName evidence="7">Exonuclease IX</fullName>
    </submittedName>
</protein>
<dbReference type="GO" id="GO:0005886">
    <property type="term" value="C:plasma membrane"/>
    <property type="evidence" value="ECO:0007669"/>
    <property type="project" value="InterPro"/>
</dbReference>
<organism evidence="7 8">
    <name type="scientific">Bermanella marisrubri</name>
    <dbReference type="NCBI Taxonomy" id="207949"/>
    <lineage>
        <taxon>Bacteria</taxon>
        <taxon>Pseudomonadati</taxon>
        <taxon>Pseudomonadota</taxon>
        <taxon>Gammaproteobacteria</taxon>
        <taxon>Oceanospirillales</taxon>
        <taxon>Oceanospirillaceae</taxon>
        <taxon>Bermanella</taxon>
    </lineage>
</organism>
<reference evidence="7 8" key="1">
    <citation type="submission" date="2006-03" db="EMBL/GenBank/DDBJ databases">
        <authorList>
            <person name="Pinhassi J."/>
            <person name="Pedros-Alio C."/>
            <person name="Ferriera S."/>
            <person name="Johnson J."/>
            <person name="Kravitz S."/>
            <person name="Halpern A."/>
            <person name="Remington K."/>
            <person name="Beeson K."/>
            <person name="Tran B."/>
            <person name="Rogers Y.-H."/>
            <person name="Friedman R."/>
            <person name="Venter J.C."/>
        </authorList>
    </citation>
    <scope>NUCLEOTIDE SEQUENCE [LARGE SCALE GENOMIC DNA]</scope>
    <source>
        <strain evidence="7 8">RED65</strain>
    </source>
</reference>
<evidence type="ECO:0000256" key="3">
    <source>
        <dbReference type="ARBA" id="ARBA00022989"/>
    </source>
</evidence>
<dbReference type="STRING" id="207949.RED65_10299"/>
<accession>Q1N616</accession>
<dbReference type="AlphaFoldDB" id="Q1N616"/>
<keyword evidence="7" id="KW-0269">Exonuclease</keyword>
<dbReference type="RefSeq" id="WP_007017197.1">
    <property type="nucleotide sequence ID" value="NZ_CH724113.1"/>
</dbReference>
<keyword evidence="1" id="KW-1003">Cell membrane</keyword>
<dbReference type="HOGENOM" id="CLU_160072_3_0_6"/>
<evidence type="ECO:0000256" key="5">
    <source>
        <dbReference type="SAM" id="Phobius"/>
    </source>
</evidence>
<feature type="transmembrane region" description="Helical" evidence="5">
    <location>
        <begin position="45"/>
        <end position="69"/>
    </location>
</feature>
<name>Q1N616_9GAMM</name>
<sequence>MSWILRFIYAAIGLSIVLLGVLISVNNSQLARVDLYWWQAPELPLGSVILIMLLIGAVLGILASSAVVWRTRRQNKYLQKQMKSVQARLDHLG</sequence>
<proteinExistence type="predicted"/>
<keyword evidence="7" id="KW-0540">Nuclease</keyword>
<keyword evidence="2 5" id="KW-0812">Transmembrane</keyword>
<feature type="transmembrane region" description="Helical" evidence="5">
    <location>
        <begin position="7"/>
        <end position="25"/>
    </location>
</feature>
<evidence type="ECO:0000259" key="6">
    <source>
        <dbReference type="Pfam" id="PF06305"/>
    </source>
</evidence>
<dbReference type="Pfam" id="PF06305">
    <property type="entry name" value="LapA_dom"/>
    <property type="match status" value="1"/>
</dbReference>
<evidence type="ECO:0000256" key="1">
    <source>
        <dbReference type="ARBA" id="ARBA00022475"/>
    </source>
</evidence>
<evidence type="ECO:0000313" key="7">
    <source>
        <dbReference type="EMBL" id="EAT13776.1"/>
    </source>
</evidence>
<keyword evidence="4 5" id="KW-0472">Membrane</keyword>
<dbReference type="InterPro" id="IPR010445">
    <property type="entry name" value="LapA_dom"/>
</dbReference>
<feature type="domain" description="Lipopolysaccharide assembly protein A" evidence="6">
    <location>
        <begin position="26"/>
        <end position="89"/>
    </location>
</feature>
<comment type="caution">
    <text evidence="7">The sequence shown here is derived from an EMBL/GenBank/DDBJ whole genome shotgun (WGS) entry which is preliminary data.</text>
</comment>
<keyword evidence="7" id="KW-0378">Hydrolase</keyword>
<dbReference type="GO" id="GO:0004527">
    <property type="term" value="F:exonuclease activity"/>
    <property type="evidence" value="ECO:0007669"/>
    <property type="project" value="UniProtKB-KW"/>
</dbReference>
<gene>
    <name evidence="7" type="primary">xni</name>
    <name evidence="7" type="ORF">RED65_10299</name>
</gene>
<evidence type="ECO:0000256" key="2">
    <source>
        <dbReference type="ARBA" id="ARBA00022692"/>
    </source>
</evidence>
<evidence type="ECO:0000256" key="4">
    <source>
        <dbReference type="ARBA" id="ARBA00023136"/>
    </source>
</evidence>
<evidence type="ECO:0000313" key="8">
    <source>
        <dbReference type="Proteomes" id="UP000004263"/>
    </source>
</evidence>
<keyword evidence="3 5" id="KW-1133">Transmembrane helix</keyword>
<keyword evidence="8" id="KW-1185">Reference proteome</keyword>
<dbReference type="Proteomes" id="UP000004263">
    <property type="component" value="Unassembled WGS sequence"/>
</dbReference>